<dbReference type="Gene3D" id="2.40.270.10">
    <property type="entry name" value="DNA-directed RNA polymerase, subunit 2, domain 6"/>
    <property type="match status" value="1"/>
</dbReference>
<evidence type="ECO:0000259" key="6">
    <source>
        <dbReference type="Pfam" id="PF00562"/>
    </source>
</evidence>
<evidence type="ECO:0000313" key="9">
    <source>
        <dbReference type="Proteomes" id="UP000663075"/>
    </source>
</evidence>
<keyword evidence="9" id="KW-1185">Reference proteome</keyword>
<evidence type="ECO:0000256" key="5">
    <source>
        <dbReference type="ARBA" id="ARBA00023163"/>
    </source>
</evidence>
<name>A0A974WL27_9PROT</name>
<organism evidence="8 9">
    <name type="scientific">Candidatus Nasuia deltocephalincola</name>
    <dbReference type="NCBI Taxonomy" id="1160784"/>
    <lineage>
        <taxon>Bacteria</taxon>
        <taxon>Pseudomonadati</taxon>
        <taxon>Pseudomonadota</taxon>
        <taxon>Betaproteobacteria</taxon>
        <taxon>Candidatus Nasuia</taxon>
    </lineage>
</organism>
<dbReference type="Pfam" id="PF00562">
    <property type="entry name" value="RNA_pol_Rpb2_6"/>
    <property type="match status" value="1"/>
</dbReference>
<keyword evidence="5" id="KW-0804">Transcription</keyword>
<dbReference type="Pfam" id="PF04560">
    <property type="entry name" value="RNA_pol_Rpb2_7"/>
    <property type="match status" value="1"/>
</dbReference>
<feature type="domain" description="DNA-directed RNA polymerase subunit 2 hybrid-binding" evidence="6">
    <location>
        <begin position="62"/>
        <end position="288"/>
    </location>
</feature>
<evidence type="ECO:0000256" key="2">
    <source>
        <dbReference type="ARBA" id="ARBA00022478"/>
    </source>
</evidence>
<dbReference type="InterPro" id="IPR037033">
    <property type="entry name" value="DNA-dir_RNAP_su2_hyb_sf"/>
</dbReference>
<evidence type="ECO:0000313" key="8">
    <source>
        <dbReference type="EMBL" id="QSF25286.1"/>
    </source>
</evidence>
<dbReference type="AlphaFoldDB" id="A0A974WL27"/>
<reference evidence="8" key="1">
    <citation type="submission" date="2017-11" db="EMBL/GenBank/DDBJ databases">
        <authorList>
            <person name="Jian Z."/>
        </authorList>
    </citation>
    <scope>NUCLEOTIDE SEQUENCE</scope>
    <source>
        <strain evidence="8">YC</strain>
    </source>
</reference>
<keyword evidence="3" id="KW-0808">Transferase</keyword>
<dbReference type="InterPro" id="IPR007641">
    <property type="entry name" value="RNA_pol_Rpb2_7"/>
</dbReference>
<dbReference type="InterPro" id="IPR015712">
    <property type="entry name" value="DNA-dir_RNA_pol_su2"/>
</dbReference>
<dbReference type="PANTHER" id="PTHR20856">
    <property type="entry name" value="DNA-DIRECTED RNA POLYMERASE I SUBUNIT 2"/>
    <property type="match status" value="1"/>
</dbReference>
<dbReference type="Gene3D" id="3.90.1800.10">
    <property type="entry name" value="RNA polymerase alpha subunit dimerisation domain"/>
    <property type="match status" value="1"/>
</dbReference>
<proteinExistence type="predicted"/>
<accession>A0A974WL27</accession>
<gene>
    <name evidence="8" type="ORF">CU086_00340</name>
</gene>
<dbReference type="EC" id="2.7.7.6" evidence="1"/>
<dbReference type="GO" id="GO:0003677">
    <property type="term" value="F:DNA binding"/>
    <property type="evidence" value="ECO:0007669"/>
    <property type="project" value="InterPro"/>
</dbReference>
<dbReference type="SUPFAM" id="SSF64484">
    <property type="entry name" value="beta and beta-prime subunits of DNA dependent RNA-polymerase"/>
    <property type="match status" value="1"/>
</dbReference>
<dbReference type="GO" id="GO:0003899">
    <property type="term" value="F:DNA-directed RNA polymerase activity"/>
    <property type="evidence" value="ECO:0007669"/>
    <property type="project" value="UniProtKB-EC"/>
</dbReference>
<dbReference type="GO" id="GO:0000428">
    <property type="term" value="C:DNA-directed RNA polymerase complex"/>
    <property type="evidence" value="ECO:0007669"/>
    <property type="project" value="UniProtKB-KW"/>
</dbReference>
<feature type="domain" description="RNA polymerase Rpb2" evidence="7">
    <location>
        <begin position="291"/>
        <end position="365"/>
    </location>
</feature>
<evidence type="ECO:0000256" key="3">
    <source>
        <dbReference type="ARBA" id="ARBA00022679"/>
    </source>
</evidence>
<dbReference type="GO" id="GO:0032549">
    <property type="term" value="F:ribonucleoside binding"/>
    <property type="evidence" value="ECO:0007669"/>
    <property type="project" value="InterPro"/>
</dbReference>
<dbReference type="Proteomes" id="UP000663075">
    <property type="component" value="Chromosome"/>
</dbReference>
<dbReference type="EMBL" id="CP024850">
    <property type="protein sequence ID" value="QSF25286.1"/>
    <property type="molecule type" value="Genomic_DNA"/>
</dbReference>
<evidence type="ECO:0000256" key="4">
    <source>
        <dbReference type="ARBA" id="ARBA00022695"/>
    </source>
</evidence>
<keyword evidence="2" id="KW-0240">DNA-directed RNA polymerase</keyword>
<evidence type="ECO:0000256" key="1">
    <source>
        <dbReference type="ARBA" id="ARBA00012418"/>
    </source>
</evidence>
<sequence length="367" mass="42900">MIFLKLTIFFKKKNFKFFLSLNLLNNCSMIFDILKKKIKFFLKIYKFLKNDFKKKFFKNMSLNLSKIIKITIISKKILQVGDKMSGRYGNKGVVSKILQSREMPRLFNGTSIDVILNPLGVPSRMNVGQLLEVHLGFASLCLIWKLFDFLNKNNSFNKIKELLIKVYNNNFEINLIKSLNYNEILNLLNLFKNGFYFSVKPFSEFTENEINYLLNQIICNNFLYDFGISSNKKQVFLYDGRNGKRYENRSTIGLMYLFKLNHLSEDKIHSRSIGPYSMITQQPLKGKSNKGGQRLGEMEAWAIEAYGAFYTLQEMFTIKSDDIIGRFKAYKSIVKGVSNFVYNTPETFNVMIKNINCLSLYIRFDDK</sequence>
<dbReference type="GO" id="GO:0006351">
    <property type="term" value="P:DNA-templated transcription"/>
    <property type="evidence" value="ECO:0007669"/>
    <property type="project" value="InterPro"/>
</dbReference>
<protein>
    <recommendedName>
        <fullName evidence="1">DNA-directed RNA polymerase</fullName>
        <ecNumber evidence="1">2.7.7.6</ecNumber>
    </recommendedName>
</protein>
<keyword evidence="4" id="KW-0548">Nucleotidyltransferase</keyword>
<evidence type="ECO:0000259" key="7">
    <source>
        <dbReference type="Pfam" id="PF04560"/>
    </source>
</evidence>
<dbReference type="InterPro" id="IPR007120">
    <property type="entry name" value="DNA-dir_RNAP_su2_dom"/>
</dbReference>